<evidence type="ECO:0000313" key="5">
    <source>
        <dbReference type="Proteomes" id="UP000321154"/>
    </source>
</evidence>
<dbReference type="Pfam" id="PF00226">
    <property type="entry name" value="DnaJ"/>
    <property type="match status" value="1"/>
</dbReference>
<evidence type="ECO:0000256" key="1">
    <source>
        <dbReference type="SAM" id="MobiDB-lite"/>
    </source>
</evidence>
<dbReference type="OrthoDB" id="5242140at2"/>
<dbReference type="PANTHER" id="PTHR44240:SF10">
    <property type="entry name" value="J DOMAIN-CONTAINING PROTEIN"/>
    <property type="match status" value="1"/>
</dbReference>
<dbReference type="SUPFAM" id="SSF46565">
    <property type="entry name" value="Chaperone J-domain"/>
    <property type="match status" value="1"/>
</dbReference>
<accession>A0A7W3PIQ1</accession>
<gene>
    <name evidence="4" type="ORF">FB463_001251</name>
    <name evidence="3" type="ORF">FFA01_03750</name>
</gene>
<name>A0A7W3PIQ1_9MICO</name>
<organism evidence="4 6">
    <name type="scientific">Frigoribacterium faeni</name>
    <dbReference type="NCBI Taxonomy" id="145483"/>
    <lineage>
        <taxon>Bacteria</taxon>
        <taxon>Bacillati</taxon>
        <taxon>Actinomycetota</taxon>
        <taxon>Actinomycetes</taxon>
        <taxon>Micrococcales</taxon>
        <taxon>Microbacteriaceae</taxon>
        <taxon>Frigoribacterium</taxon>
    </lineage>
</organism>
<feature type="compositionally biased region" description="Low complexity" evidence="1">
    <location>
        <begin position="72"/>
        <end position="100"/>
    </location>
</feature>
<keyword evidence="5" id="KW-1185">Reference proteome</keyword>
<evidence type="ECO:0000313" key="6">
    <source>
        <dbReference type="Proteomes" id="UP000522688"/>
    </source>
</evidence>
<evidence type="ECO:0000313" key="4">
    <source>
        <dbReference type="EMBL" id="MBA8813027.1"/>
    </source>
</evidence>
<dbReference type="Pfam" id="PF08378">
    <property type="entry name" value="NERD"/>
    <property type="match status" value="1"/>
</dbReference>
<dbReference type="Gene3D" id="1.10.287.110">
    <property type="entry name" value="DnaJ domain"/>
    <property type="match status" value="1"/>
</dbReference>
<dbReference type="InterPro" id="IPR011528">
    <property type="entry name" value="NERD"/>
</dbReference>
<dbReference type="PROSITE" id="PS50076">
    <property type="entry name" value="DNAJ_2"/>
    <property type="match status" value="1"/>
</dbReference>
<dbReference type="InterPro" id="IPR001623">
    <property type="entry name" value="DnaJ_domain"/>
</dbReference>
<sequence>MTPSPASATPYEVLGVASSATDDELRRAYRRLARETHPDLGGSASAFRALQVAWEQIGTPEARAAYDRRRPTSTGHASTGSGAGGSSAWSASAGSATGWAPPRESNRTDSKPRARVHGHPGGANRERYLDLMREWVGRGVPLDDPYDERLVRTAPPEIRHVLADALAEEATVATVTELGIGFTIWSDVDAGTEGKLDHIVLGPSGLFAVQSSDWGSEVSLQRGELVGRGIPEHEQPVRDLTRQARAVRRDTRVSFTHQLIVVPDDDFAAALEPVGRGRRSGTFVLRRSLLPQVLRHGPDLSDRSTISDVFEIRDRLQQTVRFV</sequence>
<dbReference type="SMART" id="SM00271">
    <property type="entry name" value="DnaJ"/>
    <property type="match status" value="1"/>
</dbReference>
<proteinExistence type="predicted"/>
<dbReference type="InterPro" id="IPR036869">
    <property type="entry name" value="J_dom_sf"/>
</dbReference>
<feature type="region of interest" description="Disordered" evidence="1">
    <location>
        <begin position="63"/>
        <end position="123"/>
    </location>
</feature>
<dbReference type="Proteomes" id="UP000522688">
    <property type="component" value="Unassembled WGS sequence"/>
</dbReference>
<reference evidence="3 5" key="1">
    <citation type="submission" date="2019-07" db="EMBL/GenBank/DDBJ databases">
        <title>Whole genome shotgun sequence of Frigoribacterium faeni NBRC 103066.</title>
        <authorList>
            <person name="Hosoyama A."/>
            <person name="Uohara A."/>
            <person name="Ohji S."/>
            <person name="Ichikawa N."/>
        </authorList>
    </citation>
    <scope>NUCLEOTIDE SEQUENCE [LARGE SCALE GENOMIC DNA]</scope>
    <source>
        <strain evidence="3 5">NBRC 103066</strain>
    </source>
</reference>
<feature type="domain" description="J" evidence="2">
    <location>
        <begin position="9"/>
        <end position="70"/>
    </location>
</feature>
<dbReference type="EMBL" id="BJUV01000002">
    <property type="protein sequence ID" value="GEK82066.1"/>
    <property type="molecule type" value="Genomic_DNA"/>
</dbReference>
<dbReference type="AlphaFoldDB" id="A0A7W3PIQ1"/>
<evidence type="ECO:0000259" key="2">
    <source>
        <dbReference type="PROSITE" id="PS50076"/>
    </source>
</evidence>
<reference evidence="4 6" key="2">
    <citation type="submission" date="2020-07" db="EMBL/GenBank/DDBJ databases">
        <title>Sequencing the genomes of 1000 actinobacteria strains.</title>
        <authorList>
            <person name="Klenk H.-P."/>
        </authorList>
    </citation>
    <scope>NUCLEOTIDE SEQUENCE [LARGE SCALE GENOMIC DNA]</scope>
    <source>
        <strain evidence="4 6">DSM 10309</strain>
    </source>
</reference>
<dbReference type="RefSeq" id="WP_146852377.1">
    <property type="nucleotide sequence ID" value="NZ_BAAAHR010000002.1"/>
</dbReference>
<evidence type="ECO:0000313" key="3">
    <source>
        <dbReference type="EMBL" id="GEK82066.1"/>
    </source>
</evidence>
<protein>
    <recommendedName>
        <fullName evidence="2">J domain-containing protein</fullName>
    </recommendedName>
</protein>
<dbReference type="PRINTS" id="PR00625">
    <property type="entry name" value="JDOMAIN"/>
</dbReference>
<dbReference type="PANTHER" id="PTHR44240">
    <property type="entry name" value="DNAJ DOMAIN (PROKARYOTIC HEAT SHOCK PROTEIN)-RELATED"/>
    <property type="match status" value="1"/>
</dbReference>
<comment type="caution">
    <text evidence="4">The sequence shown here is derived from an EMBL/GenBank/DDBJ whole genome shotgun (WGS) entry which is preliminary data.</text>
</comment>
<dbReference type="Proteomes" id="UP000321154">
    <property type="component" value="Unassembled WGS sequence"/>
</dbReference>
<dbReference type="EMBL" id="JACGWW010000001">
    <property type="protein sequence ID" value="MBA8813027.1"/>
    <property type="molecule type" value="Genomic_DNA"/>
</dbReference>
<dbReference type="InterPro" id="IPR052276">
    <property type="entry name" value="Diphthamide-biosynth_chaperone"/>
</dbReference>